<protein>
    <submittedName>
        <fullName evidence="1">Uncharacterized protein</fullName>
    </submittedName>
</protein>
<dbReference type="Proteomes" id="UP000199592">
    <property type="component" value="Unassembled WGS sequence"/>
</dbReference>
<evidence type="ECO:0000313" key="2">
    <source>
        <dbReference type="Proteomes" id="UP000199592"/>
    </source>
</evidence>
<accession>A0A1H2RNQ8</accession>
<gene>
    <name evidence="1" type="ORF">SAMN04487892_0736</name>
</gene>
<name>A0A1H2RNQ8_9FLAO</name>
<organism evidence="1 2">
    <name type="scientific">Flagellimonas zhangzhouensis</name>
    <dbReference type="NCBI Taxonomy" id="1073328"/>
    <lineage>
        <taxon>Bacteria</taxon>
        <taxon>Pseudomonadati</taxon>
        <taxon>Bacteroidota</taxon>
        <taxon>Flavobacteriia</taxon>
        <taxon>Flavobacteriales</taxon>
        <taxon>Flavobacteriaceae</taxon>
        <taxon>Flagellimonas</taxon>
    </lineage>
</organism>
<dbReference type="AlphaFoldDB" id="A0A1H2RNQ8"/>
<proteinExistence type="predicted"/>
<reference evidence="2" key="1">
    <citation type="submission" date="2016-10" db="EMBL/GenBank/DDBJ databases">
        <authorList>
            <person name="Varghese N."/>
            <person name="Submissions S."/>
        </authorList>
    </citation>
    <scope>NUCLEOTIDE SEQUENCE [LARGE SCALE GENOMIC DNA]</scope>
    <source>
        <strain evidence="2">DSM 25030</strain>
    </source>
</reference>
<sequence>MVIVCWKLYGVKGDGLIGFKTQESRTKIILIGVTENWKLIIAYWKL</sequence>
<keyword evidence="2" id="KW-1185">Reference proteome</keyword>
<evidence type="ECO:0000313" key="1">
    <source>
        <dbReference type="EMBL" id="SDW20997.1"/>
    </source>
</evidence>
<dbReference type="EMBL" id="FNMY01000001">
    <property type="protein sequence ID" value="SDW20997.1"/>
    <property type="molecule type" value="Genomic_DNA"/>
</dbReference>